<comment type="function">
    <text evidence="5">Acetylates the N-terminal alanine of ribosomal protein bS18.</text>
</comment>
<evidence type="ECO:0000256" key="4">
    <source>
        <dbReference type="ARBA" id="ARBA00023315"/>
    </source>
</evidence>
<keyword evidence="3 7" id="KW-0808">Transferase</keyword>
<dbReference type="AlphaFoldDB" id="A0A1M5B749"/>
<evidence type="ECO:0000256" key="1">
    <source>
        <dbReference type="ARBA" id="ARBA00005395"/>
    </source>
</evidence>
<sequence>MIRIRRMEPRDTCTAADIEKENFSRPWSRESFDSSAFRKDTLYLAAEKDGRLVGYAGMWISLDEGEITNVSVAQCEQGKGIGRMLLEQLLTEAEQAGVASCFLEVRKSNVRALALYESMGFQRVGTRRNFYEAPVEDGIVMIRR</sequence>
<keyword evidence="2 5" id="KW-0963">Cytoplasm</keyword>
<evidence type="ECO:0000256" key="2">
    <source>
        <dbReference type="ARBA" id="ARBA00022490"/>
    </source>
</evidence>
<dbReference type="GO" id="GO:0008999">
    <property type="term" value="F:protein-N-terminal-alanine acetyltransferase activity"/>
    <property type="evidence" value="ECO:0007669"/>
    <property type="project" value="UniProtKB-EC"/>
</dbReference>
<dbReference type="CDD" id="cd04301">
    <property type="entry name" value="NAT_SF"/>
    <property type="match status" value="1"/>
</dbReference>
<feature type="domain" description="N-acetyltransferase" evidence="6">
    <location>
        <begin position="2"/>
        <end position="144"/>
    </location>
</feature>
<dbReference type="EMBL" id="FQVI01000024">
    <property type="protein sequence ID" value="SHF38236.1"/>
    <property type="molecule type" value="Genomic_DNA"/>
</dbReference>
<evidence type="ECO:0000313" key="8">
    <source>
        <dbReference type="Proteomes" id="UP000184245"/>
    </source>
</evidence>
<comment type="similarity">
    <text evidence="1 5">Belongs to the acetyltransferase family. RimI subfamily.</text>
</comment>
<keyword evidence="4" id="KW-0012">Acyltransferase</keyword>
<keyword evidence="8" id="KW-1185">Reference proteome</keyword>
<dbReference type="NCBIfam" id="TIGR01575">
    <property type="entry name" value="rimI"/>
    <property type="match status" value="1"/>
</dbReference>
<dbReference type="RefSeq" id="WP_072854083.1">
    <property type="nucleotide sequence ID" value="NZ_FQVI01000024.1"/>
</dbReference>
<accession>A0A1M5B749</accession>
<proteinExistence type="inferred from homology"/>
<evidence type="ECO:0000259" key="6">
    <source>
        <dbReference type="PROSITE" id="PS51186"/>
    </source>
</evidence>
<evidence type="ECO:0000313" key="7">
    <source>
        <dbReference type="EMBL" id="SHF38236.1"/>
    </source>
</evidence>
<comment type="subcellular location">
    <subcellularLocation>
        <location evidence="5">Cytoplasm</location>
    </subcellularLocation>
</comment>
<dbReference type="EC" id="2.3.1.266" evidence="5"/>
<dbReference type="OrthoDB" id="9794566at2"/>
<dbReference type="PANTHER" id="PTHR43420:SF44">
    <property type="entry name" value="ACETYLTRANSFERASE YPEA"/>
    <property type="match status" value="1"/>
</dbReference>
<dbReference type="Pfam" id="PF00583">
    <property type="entry name" value="Acetyltransf_1"/>
    <property type="match status" value="1"/>
</dbReference>
<reference evidence="7 8" key="1">
    <citation type="submission" date="2016-11" db="EMBL/GenBank/DDBJ databases">
        <authorList>
            <person name="Jaros S."/>
            <person name="Januszkiewicz K."/>
            <person name="Wedrychowicz H."/>
        </authorList>
    </citation>
    <scope>NUCLEOTIDE SEQUENCE [LARGE SCALE GENOMIC DNA]</scope>
    <source>
        <strain evidence="7 8">DSM 17459</strain>
    </source>
</reference>
<dbReference type="GO" id="GO:0005737">
    <property type="term" value="C:cytoplasm"/>
    <property type="evidence" value="ECO:0007669"/>
    <property type="project" value="UniProtKB-SubCell"/>
</dbReference>
<evidence type="ECO:0000256" key="3">
    <source>
        <dbReference type="ARBA" id="ARBA00022679"/>
    </source>
</evidence>
<dbReference type="InterPro" id="IPR006464">
    <property type="entry name" value="AcTrfase_RimI/Ard1"/>
</dbReference>
<gene>
    <name evidence="7" type="ORF">SAMN02745158_03519</name>
</gene>
<name>A0A1M5B749_9CLOT</name>
<dbReference type="Gene3D" id="3.40.630.30">
    <property type="match status" value="1"/>
</dbReference>
<dbReference type="SUPFAM" id="SSF55729">
    <property type="entry name" value="Acyl-CoA N-acyltransferases (Nat)"/>
    <property type="match status" value="1"/>
</dbReference>
<dbReference type="Proteomes" id="UP000184245">
    <property type="component" value="Unassembled WGS sequence"/>
</dbReference>
<evidence type="ECO:0000256" key="5">
    <source>
        <dbReference type="RuleBase" id="RU363094"/>
    </source>
</evidence>
<dbReference type="InterPro" id="IPR016181">
    <property type="entry name" value="Acyl_CoA_acyltransferase"/>
</dbReference>
<protein>
    <recommendedName>
        <fullName evidence="5">[Ribosomal protein bS18]-alanine N-acetyltransferase</fullName>
        <ecNumber evidence="5">2.3.1.266</ecNumber>
    </recommendedName>
</protein>
<organism evidence="7 8">
    <name type="scientific">Lactonifactor longoviformis DSM 17459</name>
    <dbReference type="NCBI Taxonomy" id="1122155"/>
    <lineage>
        <taxon>Bacteria</taxon>
        <taxon>Bacillati</taxon>
        <taxon>Bacillota</taxon>
        <taxon>Clostridia</taxon>
        <taxon>Eubacteriales</taxon>
        <taxon>Clostridiaceae</taxon>
        <taxon>Lactonifactor</taxon>
    </lineage>
</organism>
<dbReference type="STRING" id="1122155.SAMN02745158_03519"/>
<dbReference type="PROSITE" id="PS51186">
    <property type="entry name" value="GNAT"/>
    <property type="match status" value="1"/>
</dbReference>
<dbReference type="InterPro" id="IPR050680">
    <property type="entry name" value="YpeA/RimI_acetyltransf"/>
</dbReference>
<dbReference type="InterPro" id="IPR000182">
    <property type="entry name" value="GNAT_dom"/>
</dbReference>
<comment type="catalytic activity">
    <reaction evidence="5">
        <text>N-terminal L-alanyl-[ribosomal protein bS18] + acetyl-CoA = N-terminal N(alpha)-acetyl-L-alanyl-[ribosomal protein bS18] + CoA + H(+)</text>
        <dbReference type="Rhea" id="RHEA:43756"/>
        <dbReference type="Rhea" id="RHEA-COMP:10676"/>
        <dbReference type="Rhea" id="RHEA-COMP:10677"/>
        <dbReference type="ChEBI" id="CHEBI:15378"/>
        <dbReference type="ChEBI" id="CHEBI:57287"/>
        <dbReference type="ChEBI" id="CHEBI:57288"/>
        <dbReference type="ChEBI" id="CHEBI:64718"/>
        <dbReference type="ChEBI" id="CHEBI:83683"/>
        <dbReference type="EC" id="2.3.1.266"/>
    </reaction>
</comment>
<dbReference type="PANTHER" id="PTHR43420">
    <property type="entry name" value="ACETYLTRANSFERASE"/>
    <property type="match status" value="1"/>
</dbReference>